<dbReference type="InterPro" id="IPR013324">
    <property type="entry name" value="RNA_pol_sigma_r3/r4-like"/>
</dbReference>
<protein>
    <submittedName>
        <fullName evidence="1">RNA polymerase sigma factor, sigma-70</fullName>
    </submittedName>
</protein>
<accession>A0A098AXD7</accession>
<gene>
    <name evidence="1" type="ORF">DPCES_0883</name>
</gene>
<dbReference type="EMBL" id="LK996017">
    <property type="protein sequence ID" value="CDX00770.1"/>
    <property type="molecule type" value="Genomic_DNA"/>
</dbReference>
<dbReference type="RefSeq" id="WP_018214226.1">
    <property type="nucleotide sequence ID" value="NZ_JAYFNZ010000025.1"/>
</dbReference>
<dbReference type="PATRIC" id="fig|49338.4.peg.951"/>
<name>A0A098AXD7_DESHA</name>
<organism evidence="1">
    <name type="scientific">Desulfitobacterium hafniense</name>
    <name type="common">Desulfitobacterium frappieri</name>
    <dbReference type="NCBI Taxonomy" id="49338"/>
    <lineage>
        <taxon>Bacteria</taxon>
        <taxon>Bacillati</taxon>
        <taxon>Bacillota</taxon>
        <taxon>Clostridia</taxon>
        <taxon>Eubacteriales</taxon>
        <taxon>Desulfitobacteriaceae</taxon>
        <taxon>Desulfitobacterium</taxon>
    </lineage>
</organism>
<dbReference type="SUPFAM" id="SSF88659">
    <property type="entry name" value="Sigma3 and sigma4 domains of RNA polymerase sigma factors"/>
    <property type="match status" value="1"/>
</dbReference>
<sequence length="204" mass="22700">MTLLPVLLFILGVLCLIWAMRMGNTSGKTSPEILTILQGLAGVKKEISKVQKGLREVETQLGDHELRLFRNENVQADLRTEVNAQKININQLTSSAVNTFAQPQPQMKPQPYLSANPLNSSQGTNHYHRLYDNGNTLSDSPLEPLDRYTEAEPLSPMLPEKYQWVLELDQQGWSVAEIAGHLAISRDAVNMVLRTALKGKGLKA</sequence>
<proteinExistence type="predicted"/>
<dbReference type="AlphaFoldDB" id="A0A098AXD7"/>
<evidence type="ECO:0000313" key="1">
    <source>
        <dbReference type="EMBL" id="CDX00770.1"/>
    </source>
</evidence>
<reference evidence="1" key="1">
    <citation type="submission" date="2014-07" db="EMBL/GenBank/DDBJ databases">
        <authorList>
            <person name="Hornung V.Bastian."/>
        </authorList>
    </citation>
    <scope>NUCLEOTIDE SEQUENCE</scope>
    <source>
        <strain evidence="1">PCE-S</strain>
    </source>
</reference>